<comment type="subunit">
    <text evidence="4 6">Homodimer.</text>
</comment>
<evidence type="ECO:0000313" key="8">
    <source>
        <dbReference type="Proteomes" id="UP000445000"/>
    </source>
</evidence>
<dbReference type="UniPathway" id="UPA00334">
    <property type="reaction ID" value="UER00455"/>
</dbReference>
<keyword evidence="1 4" id="KW-0662">Pyridine nucleotide biosynthesis</keyword>
<gene>
    <name evidence="7" type="primary">kynU_2</name>
    <name evidence="4" type="synonym">kynU</name>
    <name evidence="7" type="ORF">GCM10011487_62300</name>
</gene>
<dbReference type="Proteomes" id="UP000445000">
    <property type="component" value="Unassembled WGS sequence"/>
</dbReference>
<protein>
    <recommendedName>
        <fullName evidence="4 5">Kynureninase</fullName>
        <ecNumber evidence="4 5">3.7.1.3</ecNumber>
    </recommendedName>
    <alternativeName>
        <fullName evidence="4">L-kynurenine hydrolase</fullName>
    </alternativeName>
</protein>
<comment type="caution">
    <text evidence="7">The sequence shown here is derived from an EMBL/GenBank/DDBJ whole genome shotgun (WGS) entry which is preliminary data.</text>
</comment>
<feature type="binding site" evidence="4">
    <location>
        <position position="211"/>
    </location>
    <ligand>
        <name>pyridoxal 5'-phosphate</name>
        <dbReference type="ChEBI" id="CHEBI:597326"/>
    </ligand>
</feature>
<dbReference type="Pfam" id="PF22580">
    <property type="entry name" value="KYNU_C"/>
    <property type="match status" value="1"/>
</dbReference>
<dbReference type="NCBIfam" id="TIGR01814">
    <property type="entry name" value="kynureninase"/>
    <property type="match status" value="1"/>
</dbReference>
<feature type="binding site" evidence="4">
    <location>
        <position position="292"/>
    </location>
    <ligand>
        <name>pyridoxal 5'-phosphate</name>
        <dbReference type="ChEBI" id="CHEBI:597326"/>
    </ligand>
</feature>
<feature type="binding site" evidence="4">
    <location>
        <position position="182"/>
    </location>
    <ligand>
        <name>pyridoxal 5'-phosphate</name>
        <dbReference type="ChEBI" id="CHEBI:597326"/>
    </ligand>
</feature>
<evidence type="ECO:0000313" key="7">
    <source>
        <dbReference type="EMBL" id="GFE84230.1"/>
    </source>
</evidence>
<dbReference type="InterPro" id="IPR010111">
    <property type="entry name" value="Kynureninase"/>
</dbReference>
<keyword evidence="2 4" id="KW-0378">Hydrolase</keyword>
<comment type="catalytic activity">
    <reaction evidence="6">
        <text>3-hydroxy-L-kynurenine + H2O = 3-hydroxyanthranilate + L-alanine + H(+)</text>
        <dbReference type="Rhea" id="RHEA:25143"/>
        <dbReference type="ChEBI" id="CHEBI:15377"/>
        <dbReference type="ChEBI" id="CHEBI:15378"/>
        <dbReference type="ChEBI" id="CHEBI:36559"/>
        <dbReference type="ChEBI" id="CHEBI:57972"/>
        <dbReference type="ChEBI" id="CHEBI:58125"/>
        <dbReference type="EC" id="3.7.1.3"/>
    </reaction>
</comment>
<dbReference type="EC" id="3.7.1.3" evidence="4 5"/>
<keyword evidence="3 4" id="KW-0663">Pyridoxal phosphate</keyword>
<dbReference type="SUPFAM" id="SSF53383">
    <property type="entry name" value="PLP-dependent transferases"/>
    <property type="match status" value="1"/>
</dbReference>
<feature type="binding site" evidence="4">
    <location>
        <position position="266"/>
    </location>
    <ligand>
        <name>pyridoxal 5'-phosphate</name>
        <dbReference type="ChEBI" id="CHEBI:597326"/>
    </ligand>
</feature>
<dbReference type="GO" id="GO:0043420">
    <property type="term" value="P:anthranilate metabolic process"/>
    <property type="evidence" value="ECO:0007669"/>
    <property type="project" value="TreeGrafter"/>
</dbReference>
<evidence type="ECO:0000256" key="4">
    <source>
        <dbReference type="HAMAP-Rule" id="MF_01970"/>
    </source>
</evidence>
<comment type="pathway">
    <text evidence="4 6">Amino-acid degradation; L-kynurenine degradation; L-alanine and anthranilate from L-kynurenine: step 1/1.</text>
</comment>
<comment type="cofactor">
    <cofactor evidence="4 6">
        <name>pyridoxal 5'-phosphate</name>
        <dbReference type="ChEBI" id="CHEBI:597326"/>
    </cofactor>
</comment>
<dbReference type="GO" id="GO:0009435">
    <property type="term" value="P:NAD+ biosynthetic process"/>
    <property type="evidence" value="ECO:0007669"/>
    <property type="project" value="UniProtKB-UniRule"/>
</dbReference>
<dbReference type="Gene3D" id="3.90.1150.10">
    <property type="entry name" value="Aspartate Aminotransferase, domain 1"/>
    <property type="match status" value="1"/>
</dbReference>
<dbReference type="InterPro" id="IPR015422">
    <property type="entry name" value="PyrdxlP-dep_Trfase_small"/>
</dbReference>
<dbReference type="RefSeq" id="WP_161815828.1">
    <property type="nucleotide sequence ID" value="NZ_BLJN01000008.1"/>
</dbReference>
<feature type="binding site" evidence="4">
    <location>
        <begin position="140"/>
        <end position="143"/>
    </location>
    <ligand>
        <name>pyridoxal 5'-phosphate</name>
        <dbReference type="ChEBI" id="CHEBI:597326"/>
    </ligand>
</feature>
<dbReference type="EMBL" id="BLJN01000008">
    <property type="protein sequence ID" value="GFE84230.1"/>
    <property type="molecule type" value="Genomic_DNA"/>
</dbReference>
<dbReference type="GO" id="GO:0030170">
    <property type="term" value="F:pyridoxal phosphate binding"/>
    <property type="evidence" value="ECO:0007669"/>
    <property type="project" value="UniProtKB-UniRule"/>
</dbReference>
<dbReference type="InterPro" id="IPR015421">
    <property type="entry name" value="PyrdxlP-dep_Trfase_major"/>
</dbReference>
<comment type="pathway">
    <text evidence="4 6">Cofactor biosynthesis; NAD(+) biosynthesis; quinolinate from L-kynurenine: step 2/3.</text>
</comment>
<evidence type="ECO:0000256" key="3">
    <source>
        <dbReference type="ARBA" id="ARBA00022898"/>
    </source>
</evidence>
<comment type="similarity">
    <text evidence="4 6">Belongs to the kynureninase family.</text>
</comment>
<dbReference type="HAMAP" id="MF_01970">
    <property type="entry name" value="Kynureninase"/>
    <property type="match status" value="1"/>
</dbReference>
<evidence type="ECO:0000256" key="1">
    <source>
        <dbReference type="ARBA" id="ARBA00022642"/>
    </source>
</evidence>
<dbReference type="GO" id="GO:0019805">
    <property type="term" value="P:quinolinate biosynthetic process"/>
    <property type="evidence" value="ECO:0007669"/>
    <property type="project" value="UniProtKB-UniRule"/>
</dbReference>
<evidence type="ECO:0000256" key="2">
    <source>
        <dbReference type="ARBA" id="ARBA00022801"/>
    </source>
</evidence>
<evidence type="ECO:0000256" key="5">
    <source>
        <dbReference type="NCBIfam" id="TIGR01814"/>
    </source>
</evidence>
<comment type="function">
    <text evidence="4 6">Catalyzes the cleavage of L-kynurenine (L-Kyn) and L-3-hydroxykynurenine (L-3OHKyn) into anthranilic acid (AA) and 3-hydroxyanthranilic acid (3-OHAA), respectively.</text>
</comment>
<sequence>MHRKFDKITTFERRDAITYPAIRRWDQEDPLRHRREEFELPGGIIYMDGNSLGPLPKATRGRIEEVVAKEWGQGLIRSWNEHHWIDAPLRVGDKIARLIGARSGEVVVADSTSVNLFKLLGAALAARPDRCVVLSEPGNFPTDLYMAEGAIGTRSCPLQLRLEPAERIIDAIDANTAVVMLTHVHYKTAAIHDMRAITAKAHEHGALVIWDLSHSVGAIEVDLNGCEADMAVGCGYKYLNGGPGAPAFLFVSQRLQDQLTSPLKGWMGHNRPFEFIDNYEPANGIRRFLCGTPSILGVLSLEVGVDLMLRSRMQDIVQKSRWLSELFVDLLADICPSLQLVSPANVNDRGSHVSFSHPEGYAIMQALIERGVIGDFRAPDLLRFGFTPLYLRYQDVWDAAYTVADVVHSGCWADPRYAVRAAVT</sequence>
<dbReference type="PANTHER" id="PTHR14084">
    <property type="entry name" value="KYNURENINASE"/>
    <property type="match status" value="1"/>
</dbReference>
<accession>A0A829YLW1</accession>
<dbReference type="AlphaFoldDB" id="A0A829YLW1"/>
<feature type="binding site" evidence="4">
    <location>
        <position position="112"/>
    </location>
    <ligand>
        <name>pyridoxal 5'-phosphate</name>
        <dbReference type="ChEBI" id="CHEBI:597326"/>
    </ligand>
</feature>
<proteinExistence type="inferred from homology"/>
<dbReference type="GO" id="GO:0030429">
    <property type="term" value="F:kynureninase activity"/>
    <property type="evidence" value="ECO:0007669"/>
    <property type="project" value="UniProtKB-UniRule"/>
</dbReference>
<dbReference type="InterPro" id="IPR015424">
    <property type="entry name" value="PyrdxlP-dep_Trfase"/>
</dbReference>
<name>A0A829YLW1_9GAMM</name>
<evidence type="ECO:0000256" key="6">
    <source>
        <dbReference type="PIRNR" id="PIRNR038800"/>
    </source>
</evidence>
<organism evidence="7 8">
    <name type="scientific">Steroidobacter agaridevorans</name>
    <dbReference type="NCBI Taxonomy" id="2695856"/>
    <lineage>
        <taxon>Bacteria</taxon>
        <taxon>Pseudomonadati</taxon>
        <taxon>Pseudomonadota</taxon>
        <taxon>Gammaproteobacteria</taxon>
        <taxon>Steroidobacterales</taxon>
        <taxon>Steroidobacteraceae</taxon>
        <taxon>Steroidobacter</taxon>
    </lineage>
</organism>
<keyword evidence="8" id="KW-1185">Reference proteome</keyword>
<dbReference type="PIRSF" id="PIRSF038800">
    <property type="entry name" value="KYNU"/>
    <property type="match status" value="1"/>
</dbReference>
<feature type="binding site" evidence="4">
    <location>
        <position position="236"/>
    </location>
    <ligand>
        <name>pyridoxal 5'-phosphate</name>
        <dbReference type="ChEBI" id="CHEBI:597326"/>
    </ligand>
</feature>
<dbReference type="GO" id="GO:0097053">
    <property type="term" value="P:L-kynurenine catabolic process"/>
    <property type="evidence" value="ECO:0007669"/>
    <property type="project" value="UniProtKB-UniRule"/>
</dbReference>
<comment type="catalytic activity">
    <reaction evidence="4 6">
        <text>L-kynurenine + H2O = anthranilate + L-alanine + H(+)</text>
        <dbReference type="Rhea" id="RHEA:16813"/>
        <dbReference type="ChEBI" id="CHEBI:15377"/>
        <dbReference type="ChEBI" id="CHEBI:15378"/>
        <dbReference type="ChEBI" id="CHEBI:16567"/>
        <dbReference type="ChEBI" id="CHEBI:57959"/>
        <dbReference type="ChEBI" id="CHEBI:57972"/>
        <dbReference type="EC" id="3.7.1.3"/>
    </reaction>
</comment>
<dbReference type="PANTHER" id="PTHR14084:SF0">
    <property type="entry name" value="KYNURENINASE"/>
    <property type="match status" value="1"/>
</dbReference>
<feature type="binding site" evidence="4">
    <location>
        <position position="113"/>
    </location>
    <ligand>
        <name>pyridoxal 5'-phosphate</name>
        <dbReference type="ChEBI" id="CHEBI:597326"/>
    </ligand>
</feature>
<feature type="modified residue" description="N6-(pyridoxal phosphate)lysine" evidence="4">
    <location>
        <position position="237"/>
    </location>
</feature>
<feature type="binding site" evidence="4">
    <location>
        <position position="214"/>
    </location>
    <ligand>
        <name>pyridoxal 5'-phosphate</name>
        <dbReference type="ChEBI" id="CHEBI:597326"/>
    </ligand>
</feature>
<dbReference type="GO" id="GO:0019441">
    <property type="term" value="P:L-tryptophan catabolic process to kynurenine"/>
    <property type="evidence" value="ECO:0007669"/>
    <property type="project" value="TreeGrafter"/>
</dbReference>
<dbReference type="Gene3D" id="3.40.640.10">
    <property type="entry name" value="Type I PLP-dependent aspartate aminotransferase-like (Major domain)"/>
    <property type="match status" value="1"/>
</dbReference>
<reference evidence="8" key="1">
    <citation type="submission" date="2020-01" db="EMBL/GenBank/DDBJ databases">
        <title>'Steroidobacter agaridevorans' sp. nov., agar-degrading bacteria isolated from rhizosphere soils.</title>
        <authorList>
            <person name="Ikenaga M."/>
            <person name="Kataoka M."/>
            <person name="Murouchi A."/>
            <person name="Katsuragi S."/>
            <person name="Sakai M."/>
        </authorList>
    </citation>
    <scope>NUCLEOTIDE SEQUENCE [LARGE SCALE GENOMIC DNA]</scope>
    <source>
        <strain evidence="8">YU21-B</strain>
    </source>
</reference>
<dbReference type="UniPathway" id="UPA00253">
    <property type="reaction ID" value="UER00329"/>
</dbReference>
<dbReference type="GO" id="GO:0005737">
    <property type="term" value="C:cytoplasm"/>
    <property type="evidence" value="ECO:0007669"/>
    <property type="project" value="UniProtKB-UniRule"/>
</dbReference>